<dbReference type="Pfam" id="PF08395">
    <property type="entry name" value="7tm_7"/>
    <property type="match status" value="1"/>
</dbReference>
<dbReference type="GO" id="GO:0038023">
    <property type="term" value="F:signaling receptor activity"/>
    <property type="evidence" value="ECO:0007669"/>
    <property type="project" value="UniProtKB-ARBA"/>
</dbReference>
<evidence type="ECO:0000256" key="4">
    <source>
        <dbReference type="ARBA" id="ARBA00023136"/>
    </source>
</evidence>
<name>A0A9W9YBN4_9CNID</name>
<evidence type="ECO:0000256" key="2">
    <source>
        <dbReference type="ARBA" id="ARBA00022692"/>
    </source>
</evidence>
<dbReference type="EMBL" id="MU827788">
    <property type="protein sequence ID" value="KAJ7331652.1"/>
    <property type="molecule type" value="Genomic_DNA"/>
</dbReference>
<keyword evidence="3 6" id="KW-1133">Transmembrane helix</keyword>
<evidence type="ECO:0000313" key="8">
    <source>
        <dbReference type="Proteomes" id="UP001163046"/>
    </source>
</evidence>
<dbReference type="GO" id="GO:0050909">
    <property type="term" value="P:sensory perception of taste"/>
    <property type="evidence" value="ECO:0007669"/>
    <property type="project" value="InterPro"/>
</dbReference>
<gene>
    <name evidence="7" type="ORF">OS493_019244</name>
</gene>
<dbReference type="GO" id="GO:0016020">
    <property type="term" value="C:membrane"/>
    <property type="evidence" value="ECO:0007669"/>
    <property type="project" value="UniProtKB-SubCell"/>
</dbReference>
<organism evidence="7 8">
    <name type="scientific">Desmophyllum pertusum</name>
    <dbReference type="NCBI Taxonomy" id="174260"/>
    <lineage>
        <taxon>Eukaryota</taxon>
        <taxon>Metazoa</taxon>
        <taxon>Cnidaria</taxon>
        <taxon>Anthozoa</taxon>
        <taxon>Hexacorallia</taxon>
        <taxon>Scleractinia</taxon>
        <taxon>Caryophylliina</taxon>
        <taxon>Caryophylliidae</taxon>
        <taxon>Desmophyllum</taxon>
    </lineage>
</organism>
<feature type="transmembrane region" description="Helical" evidence="6">
    <location>
        <begin position="21"/>
        <end position="42"/>
    </location>
</feature>
<dbReference type="PANTHER" id="PTHR21421:SF29">
    <property type="entry name" value="GUSTATORY RECEPTOR 5A FOR TREHALOSE-RELATED"/>
    <property type="match status" value="1"/>
</dbReference>
<evidence type="ECO:0000256" key="6">
    <source>
        <dbReference type="SAM" id="Phobius"/>
    </source>
</evidence>
<keyword evidence="2 6" id="KW-0812">Transmembrane</keyword>
<comment type="subcellular location">
    <subcellularLocation>
        <location evidence="1">Membrane</location>
        <topology evidence="1">Multi-pass membrane protein</topology>
    </subcellularLocation>
</comment>
<evidence type="ECO:0000313" key="7">
    <source>
        <dbReference type="EMBL" id="KAJ7331652.1"/>
    </source>
</evidence>
<reference evidence="7" key="1">
    <citation type="submission" date="2023-01" db="EMBL/GenBank/DDBJ databases">
        <title>Genome assembly of the deep-sea coral Lophelia pertusa.</title>
        <authorList>
            <person name="Herrera S."/>
            <person name="Cordes E."/>
        </authorList>
    </citation>
    <scope>NUCLEOTIDE SEQUENCE</scope>
    <source>
        <strain evidence="7">USNM1676648</strain>
        <tissue evidence="7">Polyp</tissue>
    </source>
</reference>
<sequence length="150" mass="16617">MAALKMEHHKLCEVVEFADKMLAPLIFEMVSLHLPLICLIFYKAVNLPEEGRIVFLVTILVWLVVASSILAIIMIFGSKVCEKIHGLQKILQTLPISKEDEGKLLMFILDLLVDPKGLSIGGLVIIDKSMSLTIVGVLVSYFAVMLSLPK</sequence>
<evidence type="ECO:0000256" key="1">
    <source>
        <dbReference type="ARBA" id="ARBA00004141"/>
    </source>
</evidence>
<comment type="caution">
    <text evidence="7">The sequence shown here is derived from an EMBL/GenBank/DDBJ whole genome shotgun (WGS) entry which is preliminary data.</text>
</comment>
<dbReference type="OrthoDB" id="5971935at2759"/>
<evidence type="ECO:0008006" key="9">
    <source>
        <dbReference type="Google" id="ProtNLM"/>
    </source>
</evidence>
<proteinExistence type="predicted"/>
<dbReference type="GO" id="GO:0051606">
    <property type="term" value="P:detection of stimulus"/>
    <property type="evidence" value="ECO:0007669"/>
    <property type="project" value="UniProtKB-ARBA"/>
</dbReference>
<keyword evidence="4 6" id="KW-0472">Membrane</keyword>
<dbReference type="Proteomes" id="UP001163046">
    <property type="component" value="Unassembled WGS sequence"/>
</dbReference>
<dbReference type="InterPro" id="IPR013604">
    <property type="entry name" value="7TM_chemorcpt"/>
</dbReference>
<feature type="transmembrane region" description="Helical" evidence="6">
    <location>
        <begin position="54"/>
        <end position="76"/>
    </location>
</feature>
<evidence type="ECO:0000256" key="3">
    <source>
        <dbReference type="ARBA" id="ARBA00022989"/>
    </source>
</evidence>
<keyword evidence="8" id="KW-1185">Reference proteome</keyword>
<accession>A0A9W9YBN4</accession>
<protein>
    <recommendedName>
        <fullName evidence="9">Gustatory receptor</fullName>
    </recommendedName>
</protein>
<evidence type="ECO:0000256" key="5">
    <source>
        <dbReference type="ARBA" id="ARBA00023170"/>
    </source>
</evidence>
<keyword evidence="5" id="KW-0675">Receptor</keyword>
<dbReference type="PANTHER" id="PTHR21421">
    <property type="entry name" value="GUSTATORY RECEPTOR"/>
    <property type="match status" value="1"/>
</dbReference>
<dbReference type="AlphaFoldDB" id="A0A9W9YBN4"/>